<keyword evidence="10" id="KW-1185">Reference proteome</keyword>
<dbReference type="InterPro" id="IPR013785">
    <property type="entry name" value="Aldolase_TIM"/>
</dbReference>
<evidence type="ECO:0000256" key="7">
    <source>
        <dbReference type="HAMAP-Rule" id="MF_00147"/>
    </source>
</evidence>
<feature type="active site" description="Electrophile" evidence="7">
    <location>
        <position position="95"/>
    </location>
</feature>
<keyword evidence="6 7" id="KW-0413">Isomerase</keyword>
<sequence>MKNKIVMANWKMHGRRAFAAELVGQMRADTVINRPEVCLAVPMVYLDEVGRLLAGSAIGLAAQDVSARVTDGAYTGEVSAAMLADVHCTSVLIGHSERRQYHGEDGPVLRAKVEAASTAGLSVVYCIGETLEQREQGGWESVLAGQLDILQGLDMSRLVVAYEPVWAIGTGRVATLDQIREAHAFIRHYCLQTLKAPDSIRVLYGGSVKPDNAGEILALDEVDGALVGGASLDYAAFRKICEAA</sequence>
<dbReference type="InterPro" id="IPR000652">
    <property type="entry name" value="Triosephosphate_isomerase"/>
</dbReference>
<feature type="binding site" evidence="7">
    <location>
        <begin position="228"/>
        <end position="229"/>
    </location>
    <ligand>
        <name>substrate</name>
    </ligand>
</feature>
<keyword evidence="3 7" id="KW-0312">Gluconeogenesis</keyword>
<feature type="active site" description="Proton acceptor" evidence="7">
    <location>
        <position position="163"/>
    </location>
</feature>
<evidence type="ECO:0000256" key="1">
    <source>
        <dbReference type="ARBA" id="ARBA00004939"/>
    </source>
</evidence>
<dbReference type="PROSITE" id="PS00171">
    <property type="entry name" value="TIM_1"/>
    <property type="match status" value="1"/>
</dbReference>
<accession>A0ABY2CZ23</accession>
<name>A0ABY2CZ23_GULMO</name>
<organism evidence="9 10">
    <name type="scientific">Gulbenkiania mobilis</name>
    <dbReference type="NCBI Taxonomy" id="397457"/>
    <lineage>
        <taxon>Bacteria</taxon>
        <taxon>Pseudomonadati</taxon>
        <taxon>Pseudomonadota</taxon>
        <taxon>Betaproteobacteria</taxon>
        <taxon>Neisseriales</taxon>
        <taxon>Chromobacteriaceae</taxon>
        <taxon>Gulbenkiania</taxon>
    </lineage>
</organism>
<comment type="caution">
    <text evidence="9">The sequence shown here is derived from an EMBL/GenBank/DDBJ whole genome shotgun (WGS) entry which is preliminary data.</text>
</comment>
<dbReference type="EMBL" id="SMDA01000009">
    <property type="protein sequence ID" value="TCW29562.1"/>
    <property type="molecule type" value="Genomic_DNA"/>
</dbReference>
<evidence type="ECO:0000313" key="9">
    <source>
        <dbReference type="EMBL" id="TCW29562.1"/>
    </source>
</evidence>
<comment type="subunit">
    <text evidence="7 8">Homodimer.</text>
</comment>
<comment type="catalytic activity">
    <reaction evidence="7 8">
        <text>D-glyceraldehyde 3-phosphate = dihydroxyacetone phosphate</text>
        <dbReference type="Rhea" id="RHEA:18585"/>
        <dbReference type="ChEBI" id="CHEBI:57642"/>
        <dbReference type="ChEBI" id="CHEBI:59776"/>
        <dbReference type="EC" id="5.3.1.1"/>
    </reaction>
</comment>
<dbReference type="InterPro" id="IPR035990">
    <property type="entry name" value="TIM_sf"/>
</dbReference>
<dbReference type="NCBIfam" id="TIGR00419">
    <property type="entry name" value="tim"/>
    <property type="match status" value="1"/>
</dbReference>
<evidence type="ECO:0000256" key="2">
    <source>
        <dbReference type="ARBA" id="ARBA00007422"/>
    </source>
</evidence>
<comment type="function">
    <text evidence="7">Involved in the gluconeogenesis. Catalyzes stereospecifically the conversion of dihydroxyacetone phosphate (DHAP) to D-glyceraldehyde-3-phosphate (G3P).</text>
</comment>
<comment type="pathway">
    <text evidence="7 8">Carbohydrate degradation; glycolysis; D-glyceraldehyde 3-phosphate from glycerone phosphate: step 1/1.</text>
</comment>
<dbReference type="GO" id="GO:0016853">
    <property type="term" value="F:isomerase activity"/>
    <property type="evidence" value="ECO:0007669"/>
    <property type="project" value="UniProtKB-KW"/>
</dbReference>
<comment type="similarity">
    <text evidence="2 7 8">Belongs to the triosephosphate isomerase family.</text>
</comment>
<comment type="pathway">
    <text evidence="1">Carbohydrate metabolism; erythritol degradation.</text>
</comment>
<dbReference type="Pfam" id="PF00121">
    <property type="entry name" value="TIM"/>
    <property type="match status" value="1"/>
</dbReference>
<keyword evidence="5 7" id="KW-0324">Glycolysis</keyword>
<dbReference type="PANTHER" id="PTHR21139">
    <property type="entry name" value="TRIOSEPHOSPHATE ISOMERASE"/>
    <property type="match status" value="1"/>
</dbReference>
<evidence type="ECO:0000256" key="6">
    <source>
        <dbReference type="ARBA" id="ARBA00023235"/>
    </source>
</evidence>
<feature type="binding site" evidence="7">
    <location>
        <begin position="9"/>
        <end position="11"/>
    </location>
    <ligand>
        <name>substrate</name>
    </ligand>
</feature>
<dbReference type="InterPro" id="IPR020861">
    <property type="entry name" value="Triosephosphate_isomerase_AS"/>
</dbReference>
<feature type="binding site" evidence="7">
    <location>
        <position position="169"/>
    </location>
    <ligand>
        <name>substrate</name>
    </ligand>
</feature>
<protein>
    <recommendedName>
        <fullName evidence="7 8">Triosephosphate isomerase</fullName>
        <shortName evidence="7">TIM</shortName>
        <shortName evidence="7">TPI</shortName>
        <ecNumber evidence="7 8">5.3.1.1</ecNumber>
    </recommendedName>
    <alternativeName>
        <fullName evidence="7">Triose-phosphate isomerase</fullName>
    </alternativeName>
</protein>
<dbReference type="InterPro" id="IPR022896">
    <property type="entry name" value="TrioseP_Isoase_bac/euk"/>
</dbReference>
<comment type="subcellular location">
    <subcellularLocation>
        <location evidence="7 8">Cytoplasm</location>
    </subcellularLocation>
</comment>
<reference evidence="9 10" key="1">
    <citation type="submission" date="2019-03" db="EMBL/GenBank/DDBJ databases">
        <title>Genomic Encyclopedia of Type Strains, Phase IV (KMG-IV): sequencing the most valuable type-strain genomes for metagenomic binning, comparative biology and taxonomic classification.</title>
        <authorList>
            <person name="Goeker M."/>
        </authorList>
    </citation>
    <scope>NUCLEOTIDE SEQUENCE [LARGE SCALE GENOMIC DNA]</scope>
    <source>
        <strain evidence="9 10">DSM 18507</strain>
    </source>
</reference>
<dbReference type="CDD" id="cd00311">
    <property type="entry name" value="TIM"/>
    <property type="match status" value="1"/>
</dbReference>
<dbReference type="RefSeq" id="WP_132098838.1">
    <property type="nucleotide sequence ID" value="NZ_SMDA01000009.1"/>
</dbReference>
<evidence type="ECO:0000313" key="10">
    <source>
        <dbReference type="Proteomes" id="UP000294801"/>
    </source>
</evidence>
<dbReference type="PROSITE" id="PS51440">
    <property type="entry name" value="TIM_2"/>
    <property type="match status" value="1"/>
</dbReference>
<evidence type="ECO:0000256" key="3">
    <source>
        <dbReference type="ARBA" id="ARBA00022432"/>
    </source>
</evidence>
<gene>
    <name evidence="7" type="primary">tpiA</name>
    <name evidence="9" type="ORF">EV669_10936</name>
</gene>
<evidence type="ECO:0000256" key="4">
    <source>
        <dbReference type="ARBA" id="ARBA00022490"/>
    </source>
</evidence>
<feature type="binding site" evidence="7">
    <location>
        <position position="207"/>
    </location>
    <ligand>
        <name>substrate</name>
    </ligand>
</feature>
<proteinExistence type="inferred from homology"/>
<keyword evidence="4 7" id="KW-0963">Cytoplasm</keyword>
<dbReference type="PANTHER" id="PTHR21139:SF42">
    <property type="entry name" value="TRIOSEPHOSPHATE ISOMERASE"/>
    <property type="match status" value="1"/>
</dbReference>
<evidence type="ECO:0000256" key="5">
    <source>
        <dbReference type="ARBA" id="ARBA00023152"/>
    </source>
</evidence>
<comment type="pathway">
    <text evidence="7 8">Carbohydrate biosynthesis; gluconeogenesis.</text>
</comment>
<dbReference type="Gene3D" id="3.20.20.70">
    <property type="entry name" value="Aldolase class I"/>
    <property type="match status" value="1"/>
</dbReference>
<dbReference type="Proteomes" id="UP000294801">
    <property type="component" value="Unassembled WGS sequence"/>
</dbReference>
<dbReference type="EC" id="5.3.1.1" evidence="7 8"/>
<dbReference type="SUPFAM" id="SSF51351">
    <property type="entry name" value="Triosephosphate isomerase (TIM)"/>
    <property type="match status" value="1"/>
</dbReference>
<dbReference type="HAMAP" id="MF_00147_B">
    <property type="entry name" value="TIM_B"/>
    <property type="match status" value="1"/>
</dbReference>
<evidence type="ECO:0000256" key="8">
    <source>
        <dbReference type="RuleBase" id="RU363013"/>
    </source>
</evidence>